<keyword evidence="2" id="KW-1185">Reference proteome</keyword>
<reference evidence="1 2" key="2">
    <citation type="journal article" date="2022" name="Mol. Ecol. Resour.">
        <title>The genomes of chicory, endive, great burdock and yacon provide insights into Asteraceae paleo-polyploidization history and plant inulin production.</title>
        <authorList>
            <person name="Fan W."/>
            <person name="Wang S."/>
            <person name="Wang H."/>
            <person name="Wang A."/>
            <person name="Jiang F."/>
            <person name="Liu H."/>
            <person name="Zhao H."/>
            <person name="Xu D."/>
            <person name="Zhang Y."/>
        </authorList>
    </citation>
    <scope>NUCLEOTIDE SEQUENCE [LARGE SCALE GENOMIC DNA]</scope>
    <source>
        <strain evidence="2">cv. Punajuju</strain>
        <tissue evidence="1">Leaves</tissue>
    </source>
</reference>
<reference evidence="2" key="1">
    <citation type="journal article" date="2022" name="Mol. Ecol. Resour.">
        <title>The genomes of chicory, endive, great burdock and yacon provide insights into Asteraceae palaeo-polyploidization history and plant inulin production.</title>
        <authorList>
            <person name="Fan W."/>
            <person name="Wang S."/>
            <person name="Wang H."/>
            <person name="Wang A."/>
            <person name="Jiang F."/>
            <person name="Liu H."/>
            <person name="Zhao H."/>
            <person name="Xu D."/>
            <person name="Zhang Y."/>
        </authorList>
    </citation>
    <scope>NUCLEOTIDE SEQUENCE [LARGE SCALE GENOMIC DNA]</scope>
    <source>
        <strain evidence="2">cv. Punajuju</strain>
    </source>
</reference>
<accession>A0ACB9BGT4</accession>
<dbReference type="Proteomes" id="UP001055811">
    <property type="component" value="Linkage Group LG06"/>
</dbReference>
<protein>
    <submittedName>
        <fullName evidence="1">Uncharacterized protein</fullName>
    </submittedName>
</protein>
<organism evidence="1 2">
    <name type="scientific">Cichorium intybus</name>
    <name type="common">Chicory</name>
    <dbReference type="NCBI Taxonomy" id="13427"/>
    <lineage>
        <taxon>Eukaryota</taxon>
        <taxon>Viridiplantae</taxon>
        <taxon>Streptophyta</taxon>
        <taxon>Embryophyta</taxon>
        <taxon>Tracheophyta</taxon>
        <taxon>Spermatophyta</taxon>
        <taxon>Magnoliopsida</taxon>
        <taxon>eudicotyledons</taxon>
        <taxon>Gunneridae</taxon>
        <taxon>Pentapetalae</taxon>
        <taxon>asterids</taxon>
        <taxon>campanulids</taxon>
        <taxon>Asterales</taxon>
        <taxon>Asteraceae</taxon>
        <taxon>Cichorioideae</taxon>
        <taxon>Cichorieae</taxon>
        <taxon>Cichoriinae</taxon>
        <taxon>Cichorium</taxon>
    </lineage>
</organism>
<name>A0ACB9BGT4_CICIN</name>
<comment type="caution">
    <text evidence="1">The sequence shown here is derived from an EMBL/GenBank/DDBJ whole genome shotgun (WGS) entry which is preliminary data.</text>
</comment>
<dbReference type="EMBL" id="CM042014">
    <property type="protein sequence ID" value="KAI3721163.1"/>
    <property type="molecule type" value="Genomic_DNA"/>
</dbReference>
<evidence type="ECO:0000313" key="2">
    <source>
        <dbReference type="Proteomes" id="UP001055811"/>
    </source>
</evidence>
<gene>
    <name evidence="1" type="ORF">L2E82_32168</name>
</gene>
<evidence type="ECO:0000313" key="1">
    <source>
        <dbReference type="EMBL" id="KAI3721163.1"/>
    </source>
</evidence>
<proteinExistence type="predicted"/>
<sequence>MISTKLSIEILHPHPYIHPRYALNFLSRSSTRPLPASVYDPPKKTLFPSIAELGLSFFFWDHPNLPHSTSTIRSRKEAERGRRIAAPMAYRLKSATPKEEEECCVHRGLLEGK</sequence>